<keyword evidence="6 9" id="KW-1133">Transmembrane helix</keyword>
<keyword evidence="7 9" id="KW-0472">Membrane</keyword>
<keyword evidence="5 9" id="KW-0812">Transmembrane</keyword>
<dbReference type="PANTHER" id="PTHR34979">
    <property type="entry name" value="INNER MEMBRANE PROTEIN YGAZ"/>
    <property type="match status" value="1"/>
</dbReference>
<evidence type="ECO:0000256" key="1">
    <source>
        <dbReference type="ARBA" id="ARBA00004651"/>
    </source>
</evidence>
<dbReference type="OrthoDB" id="5195391at2"/>
<feature type="compositionally biased region" description="Low complexity" evidence="8">
    <location>
        <begin position="52"/>
        <end position="69"/>
    </location>
</feature>
<feature type="transmembrane region" description="Helical" evidence="9">
    <location>
        <begin position="125"/>
        <end position="150"/>
    </location>
</feature>
<dbReference type="EMBL" id="SSSM01000007">
    <property type="protein sequence ID" value="THG28147.1"/>
    <property type="molecule type" value="Genomic_DNA"/>
</dbReference>
<proteinExistence type="inferred from homology"/>
<feature type="compositionally biased region" description="Polar residues" evidence="8">
    <location>
        <begin position="18"/>
        <end position="29"/>
    </location>
</feature>
<feature type="transmembrane region" description="Helical" evidence="9">
    <location>
        <begin position="196"/>
        <end position="220"/>
    </location>
</feature>
<evidence type="ECO:0000313" key="10">
    <source>
        <dbReference type="EMBL" id="THG28147.1"/>
    </source>
</evidence>
<protein>
    <submittedName>
        <fullName evidence="10">AzlC family ABC transporter permease</fullName>
    </submittedName>
</protein>
<dbReference type="PANTHER" id="PTHR34979:SF1">
    <property type="entry name" value="INNER MEMBRANE PROTEIN YGAZ"/>
    <property type="match status" value="1"/>
</dbReference>
<evidence type="ECO:0000256" key="2">
    <source>
        <dbReference type="ARBA" id="ARBA00010735"/>
    </source>
</evidence>
<keyword evidence="3" id="KW-0813">Transport</keyword>
<dbReference type="Pfam" id="PF03591">
    <property type="entry name" value="AzlC"/>
    <property type="match status" value="1"/>
</dbReference>
<name>A0A4V6RYY5_9MICO</name>
<dbReference type="AlphaFoldDB" id="A0A4V6RYY5"/>
<feature type="transmembrane region" description="Helical" evidence="9">
    <location>
        <begin position="83"/>
        <end position="105"/>
    </location>
</feature>
<comment type="similarity">
    <text evidence="2">Belongs to the AzlC family.</text>
</comment>
<reference evidence="10 11" key="1">
    <citation type="submission" date="2019-04" db="EMBL/GenBank/DDBJ databases">
        <authorList>
            <person name="Jiang L."/>
        </authorList>
    </citation>
    <scope>NUCLEOTIDE SEQUENCE [LARGE SCALE GENOMIC DNA]</scope>
    <source>
        <strain evidence="10 11">YIM 131853</strain>
    </source>
</reference>
<feature type="region of interest" description="Disordered" evidence="8">
    <location>
        <begin position="1"/>
        <end position="69"/>
    </location>
</feature>
<dbReference type="GO" id="GO:0005886">
    <property type="term" value="C:plasma membrane"/>
    <property type="evidence" value="ECO:0007669"/>
    <property type="project" value="UniProtKB-SubCell"/>
</dbReference>
<organism evidence="10 11">
    <name type="scientific">Naasia lichenicola</name>
    <dbReference type="NCBI Taxonomy" id="2565933"/>
    <lineage>
        <taxon>Bacteria</taxon>
        <taxon>Bacillati</taxon>
        <taxon>Actinomycetota</taxon>
        <taxon>Actinomycetes</taxon>
        <taxon>Micrococcales</taxon>
        <taxon>Microbacteriaceae</taxon>
        <taxon>Naasia</taxon>
    </lineage>
</organism>
<keyword evidence="11" id="KW-1185">Reference proteome</keyword>
<evidence type="ECO:0000256" key="9">
    <source>
        <dbReference type="SAM" id="Phobius"/>
    </source>
</evidence>
<evidence type="ECO:0000313" key="11">
    <source>
        <dbReference type="Proteomes" id="UP000309133"/>
    </source>
</evidence>
<evidence type="ECO:0000256" key="3">
    <source>
        <dbReference type="ARBA" id="ARBA00022448"/>
    </source>
</evidence>
<feature type="transmembrane region" description="Helical" evidence="9">
    <location>
        <begin position="226"/>
        <end position="244"/>
    </location>
</feature>
<evidence type="ECO:0000256" key="5">
    <source>
        <dbReference type="ARBA" id="ARBA00022692"/>
    </source>
</evidence>
<evidence type="ECO:0000256" key="6">
    <source>
        <dbReference type="ARBA" id="ARBA00022989"/>
    </source>
</evidence>
<evidence type="ECO:0000256" key="7">
    <source>
        <dbReference type="ARBA" id="ARBA00023136"/>
    </source>
</evidence>
<keyword evidence="4" id="KW-1003">Cell membrane</keyword>
<dbReference type="InterPro" id="IPR011606">
    <property type="entry name" value="Brnchd-chn_aa_trnsp_permease"/>
</dbReference>
<comment type="subcellular location">
    <subcellularLocation>
        <location evidence="1">Cell membrane</location>
        <topology evidence="1">Multi-pass membrane protein</topology>
    </subcellularLocation>
</comment>
<accession>A0A4V6RYY5</accession>
<feature type="transmembrane region" description="Helical" evidence="9">
    <location>
        <begin position="251"/>
        <end position="267"/>
    </location>
</feature>
<sequence>MSRRPPAWASPSLPCSRRSVTTTACTAWTSRVARRGSRASSGASPHGPNPNGSAADESAGGSTDGSTAGSTAAVDRAAARAGIAVGLATAAYGISFGALAVAAGLDIWQTCVLSLLMFTGGSQFALVGALAAGGLAAGPSGIISAALLGARNSLYAVQVKPIIGGGFWRKVLAAHVTIDETTAVATAQPTLRAKRIGFWVTAAAVYIGWNLLTLVGAIIGDALGDVRQYGLDAAAAAAFLGLLWPRLRARQPIVVAVGAVVVAASLTPWLPPGLPVLCAAGVALIVGLANWPGPGASRDPVASEPREAEA</sequence>
<dbReference type="Proteomes" id="UP000309133">
    <property type="component" value="Unassembled WGS sequence"/>
</dbReference>
<evidence type="ECO:0000256" key="8">
    <source>
        <dbReference type="SAM" id="MobiDB-lite"/>
    </source>
</evidence>
<comment type="caution">
    <text evidence="10">The sequence shown here is derived from an EMBL/GenBank/DDBJ whole genome shotgun (WGS) entry which is preliminary data.</text>
</comment>
<dbReference type="GO" id="GO:1903785">
    <property type="term" value="P:L-valine transmembrane transport"/>
    <property type="evidence" value="ECO:0007669"/>
    <property type="project" value="TreeGrafter"/>
</dbReference>
<gene>
    <name evidence="10" type="ORF">E6C64_18730</name>
</gene>
<evidence type="ECO:0000256" key="4">
    <source>
        <dbReference type="ARBA" id="ARBA00022475"/>
    </source>
</evidence>